<keyword evidence="2" id="KW-1185">Reference proteome</keyword>
<reference evidence="1 2" key="1">
    <citation type="submission" date="2019-04" db="EMBL/GenBank/DDBJ databases">
        <authorList>
            <person name="Li M."/>
            <person name="Gao C."/>
        </authorList>
    </citation>
    <scope>NUCLEOTIDE SEQUENCE [LARGE SCALE GENOMIC DNA]</scope>
    <source>
        <strain evidence="1 2">BGMRC 2031</strain>
    </source>
</reference>
<dbReference type="InterPro" id="IPR013388">
    <property type="entry name" value="T3SS_OrgA/MxiK"/>
</dbReference>
<sequence>MKSPSPLDSLLFDPLSWMHPRCLLRREGFDGVRSRALINGMIIRAYGWSVERPVLTADRLMPYFVGLWRYLPHVALLIAAQRHRAVLSRRGRLRALPGWVRQFAERDIVASAAISVGAADGADILLEWGKNELIAYGEQLPLPIRQRIPLAFPPDMARESAAGPPADPCPLLIRLAFQHAKRHSDTPNAAEFRRCFD</sequence>
<gene>
    <name evidence="1" type="ORF">FCN80_23885</name>
</gene>
<comment type="caution">
    <text evidence="1">The sequence shown here is derived from an EMBL/GenBank/DDBJ whole genome shotgun (WGS) entry which is preliminary data.</text>
</comment>
<accession>A0ABY2SFV6</accession>
<evidence type="ECO:0000313" key="1">
    <source>
        <dbReference type="EMBL" id="TKI02800.1"/>
    </source>
</evidence>
<dbReference type="Proteomes" id="UP000305202">
    <property type="component" value="Unassembled WGS sequence"/>
</dbReference>
<dbReference type="EMBL" id="SZPQ01000061">
    <property type="protein sequence ID" value="TKI02800.1"/>
    <property type="molecule type" value="Genomic_DNA"/>
</dbReference>
<proteinExistence type="predicted"/>
<name>A0ABY2SFV6_9HYPH</name>
<dbReference type="NCBIfam" id="TIGR02555">
    <property type="entry name" value="OrgA_MxiK"/>
    <property type="match status" value="1"/>
</dbReference>
<dbReference type="Pfam" id="PF09482">
    <property type="entry name" value="OrgA_MxiK"/>
    <property type="match status" value="1"/>
</dbReference>
<protein>
    <submittedName>
        <fullName evidence="1">Type III secretion apparatus protein OrgA/MxiK</fullName>
    </submittedName>
</protein>
<dbReference type="RefSeq" id="WP_136992823.1">
    <property type="nucleotide sequence ID" value="NZ_SZPQ01000061.1"/>
</dbReference>
<organism evidence="1 2">
    <name type="scientific">Martelella alba</name>
    <dbReference type="NCBI Taxonomy" id="2590451"/>
    <lineage>
        <taxon>Bacteria</taxon>
        <taxon>Pseudomonadati</taxon>
        <taxon>Pseudomonadota</taxon>
        <taxon>Alphaproteobacteria</taxon>
        <taxon>Hyphomicrobiales</taxon>
        <taxon>Aurantimonadaceae</taxon>
        <taxon>Martelella</taxon>
    </lineage>
</organism>
<evidence type="ECO:0000313" key="2">
    <source>
        <dbReference type="Proteomes" id="UP000305202"/>
    </source>
</evidence>